<reference evidence="1 2" key="1">
    <citation type="submission" date="2019-02" db="EMBL/GenBank/DDBJ databases">
        <title>Deep-cultivation of Planctomycetes and their phenomic and genomic characterization uncovers novel biology.</title>
        <authorList>
            <person name="Wiegand S."/>
            <person name="Jogler M."/>
            <person name="Boedeker C."/>
            <person name="Pinto D."/>
            <person name="Vollmers J."/>
            <person name="Rivas-Marin E."/>
            <person name="Kohn T."/>
            <person name="Peeters S.H."/>
            <person name="Heuer A."/>
            <person name="Rast P."/>
            <person name="Oberbeckmann S."/>
            <person name="Bunk B."/>
            <person name="Jeske O."/>
            <person name="Meyerdierks A."/>
            <person name="Storesund J.E."/>
            <person name="Kallscheuer N."/>
            <person name="Luecker S."/>
            <person name="Lage O.M."/>
            <person name="Pohl T."/>
            <person name="Merkel B.J."/>
            <person name="Hornburger P."/>
            <person name="Mueller R.-W."/>
            <person name="Bruemmer F."/>
            <person name="Labrenz M."/>
            <person name="Spormann A.M."/>
            <person name="Op den Camp H."/>
            <person name="Overmann J."/>
            <person name="Amann R."/>
            <person name="Jetten M.S.M."/>
            <person name="Mascher T."/>
            <person name="Medema M.H."/>
            <person name="Devos D.P."/>
            <person name="Kaster A.-K."/>
            <person name="Ovreas L."/>
            <person name="Rohde M."/>
            <person name="Galperin M.Y."/>
            <person name="Jogler C."/>
        </authorList>
    </citation>
    <scope>NUCLEOTIDE SEQUENCE [LARGE SCALE GENOMIC DNA]</scope>
    <source>
        <strain evidence="1 2">ETA_A8</strain>
    </source>
</reference>
<organism evidence="1 2">
    <name type="scientific">Anatilimnocola aggregata</name>
    <dbReference type="NCBI Taxonomy" id="2528021"/>
    <lineage>
        <taxon>Bacteria</taxon>
        <taxon>Pseudomonadati</taxon>
        <taxon>Planctomycetota</taxon>
        <taxon>Planctomycetia</taxon>
        <taxon>Pirellulales</taxon>
        <taxon>Pirellulaceae</taxon>
        <taxon>Anatilimnocola</taxon>
    </lineage>
</organism>
<evidence type="ECO:0000313" key="2">
    <source>
        <dbReference type="Proteomes" id="UP000315017"/>
    </source>
</evidence>
<name>A0A517YK98_9BACT</name>
<keyword evidence="2" id="KW-1185">Reference proteome</keyword>
<dbReference type="KEGG" id="aagg:ETAA8_57880"/>
<gene>
    <name evidence="1" type="ORF">ETAA8_57880</name>
</gene>
<dbReference type="EMBL" id="CP036274">
    <property type="protein sequence ID" value="QDU30642.1"/>
    <property type="molecule type" value="Genomic_DNA"/>
</dbReference>
<proteinExistence type="predicted"/>
<evidence type="ECO:0000313" key="1">
    <source>
        <dbReference type="EMBL" id="QDU30642.1"/>
    </source>
</evidence>
<dbReference type="Proteomes" id="UP000315017">
    <property type="component" value="Chromosome"/>
</dbReference>
<sequence>MGENGDDWLDDLSTDVKGIFISVPELSMVHLSNRVGLFPVPMSFRVKPSESSVLFVYGSPGIPQMA</sequence>
<accession>A0A517YK98</accession>
<dbReference type="AlphaFoldDB" id="A0A517YK98"/>
<protein>
    <submittedName>
        <fullName evidence="1">Uncharacterized protein</fullName>
    </submittedName>
</protein>